<proteinExistence type="inferred from homology"/>
<dbReference type="InterPro" id="IPR004345">
    <property type="entry name" value="TB2_DP1_HVA22"/>
</dbReference>
<comment type="similarity">
    <text evidence="1">Belongs to the DP1 family.</text>
</comment>
<evidence type="ECO:0000313" key="3">
    <source>
        <dbReference type="EMBL" id="ONM36557.1"/>
    </source>
</evidence>
<gene>
    <name evidence="3" type="ORF">ZEAMMB73_Zm00001d042923</name>
</gene>
<dbReference type="Pfam" id="PF03134">
    <property type="entry name" value="TB2_DP1_HVA22"/>
    <property type="match status" value="1"/>
</dbReference>
<dbReference type="PANTHER" id="PTHR12300">
    <property type="entry name" value="HVA22-LIKE PROTEINS"/>
    <property type="match status" value="1"/>
</dbReference>
<evidence type="ECO:0000256" key="1">
    <source>
        <dbReference type="RuleBase" id="RU362006"/>
    </source>
</evidence>
<feature type="compositionally biased region" description="Low complexity" evidence="2">
    <location>
        <begin position="92"/>
        <end position="113"/>
    </location>
</feature>
<dbReference type="PANTHER" id="PTHR12300:SF176">
    <property type="entry name" value="HVA22-LIKE PROTEIN"/>
    <property type="match status" value="1"/>
</dbReference>
<dbReference type="EMBL" id="CM007649">
    <property type="protein sequence ID" value="ONM36557.1"/>
    <property type="molecule type" value="Genomic_DNA"/>
</dbReference>
<protein>
    <recommendedName>
        <fullName evidence="1">HVA22-like protein</fullName>
    </recommendedName>
</protein>
<evidence type="ECO:0000256" key="2">
    <source>
        <dbReference type="SAM" id="MobiDB-lite"/>
    </source>
</evidence>
<organism evidence="3">
    <name type="scientific">Zea mays</name>
    <name type="common">Maize</name>
    <dbReference type="NCBI Taxonomy" id="4577"/>
    <lineage>
        <taxon>Eukaryota</taxon>
        <taxon>Viridiplantae</taxon>
        <taxon>Streptophyta</taxon>
        <taxon>Embryophyta</taxon>
        <taxon>Tracheophyta</taxon>
        <taxon>Spermatophyta</taxon>
        <taxon>Magnoliopsida</taxon>
        <taxon>Liliopsida</taxon>
        <taxon>Poales</taxon>
        <taxon>Poaceae</taxon>
        <taxon>PACMAD clade</taxon>
        <taxon>Panicoideae</taxon>
        <taxon>Andropogonodae</taxon>
        <taxon>Andropogoneae</taxon>
        <taxon>Tripsacinae</taxon>
        <taxon>Zea</taxon>
    </lineage>
</organism>
<dbReference type="AlphaFoldDB" id="A0A1D6N7J2"/>
<sequence>MSVDSERSTTESSTASGLGYEDADGLTKYFTVGDSRGRVFVFSTAGDMLLELEAAASGGECRVIALLAYLSLRRHQLLLSRAARHRGRLSIRRSPPAAASSPLSPVASSSLPSGRRRSLPDARAHCPATPCARGPAVCAVGIGLPVYSTFRAIEKKDEQEKERMLLYWAAYGSFSIAEVFADKLLSSVPLYYHVKFAILVWLQFPSNSVSFPCPFHPPSKFHILFNFTILPLHRSSWIYTDESNTVQNQTKFVSSHEDEIRFIENMAIRGATTANHIVNGLDQPEETQAVNTIEGPNTTVTEEAGVSGTET</sequence>
<dbReference type="IntAct" id="A0A1D6N7J2">
    <property type="interactions" value="3"/>
</dbReference>
<dbReference type="InParanoid" id="A0A1D6N7J2"/>
<name>A0A1D6N7J2_MAIZE</name>
<reference evidence="3" key="1">
    <citation type="submission" date="2015-12" db="EMBL/GenBank/DDBJ databases">
        <title>Update maize B73 reference genome by single molecule sequencing technologies.</title>
        <authorList>
            <consortium name="Maize Genome Sequencing Project"/>
            <person name="Ware D."/>
        </authorList>
    </citation>
    <scope>NUCLEOTIDE SEQUENCE [LARGE SCALE GENOMIC DNA]</scope>
    <source>
        <tissue evidence="3">Seedling</tissue>
    </source>
</reference>
<comment type="subcellular location">
    <subcellularLocation>
        <location evidence="1">Membrane</location>
        <topology evidence="1">Multi-pass membrane protein</topology>
    </subcellularLocation>
</comment>
<dbReference type="ExpressionAtlas" id="A0A1D6N7J2">
    <property type="expression patterns" value="baseline and differential"/>
</dbReference>
<feature type="region of interest" description="Disordered" evidence="2">
    <location>
        <begin position="91"/>
        <end position="121"/>
    </location>
</feature>
<accession>A0A1D6N7J2</accession>
<dbReference type="GO" id="GO:0016020">
    <property type="term" value="C:membrane"/>
    <property type="evidence" value="ECO:0007669"/>
    <property type="project" value="UniProtKB-SubCell"/>
</dbReference>